<comment type="caution">
    <text evidence="3">The sequence shown here is derived from an EMBL/GenBank/DDBJ whole genome shotgun (WGS) entry which is preliminary data.</text>
</comment>
<keyword evidence="2" id="KW-1133">Transmembrane helix</keyword>
<reference evidence="3" key="1">
    <citation type="submission" date="2020-11" db="EMBL/GenBank/DDBJ databases">
        <title>Sequencing the genomes of 1000 actinobacteria strains.</title>
        <authorList>
            <person name="Klenk H.-P."/>
        </authorList>
    </citation>
    <scope>NUCLEOTIDE SEQUENCE</scope>
    <source>
        <strain evidence="3">DSM 45356</strain>
    </source>
</reference>
<dbReference type="Proteomes" id="UP000622552">
    <property type="component" value="Unassembled WGS sequence"/>
</dbReference>
<organism evidence="3 4">
    <name type="scientific">Longispora fulva</name>
    <dbReference type="NCBI Taxonomy" id="619741"/>
    <lineage>
        <taxon>Bacteria</taxon>
        <taxon>Bacillati</taxon>
        <taxon>Actinomycetota</taxon>
        <taxon>Actinomycetes</taxon>
        <taxon>Micromonosporales</taxon>
        <taxon>Micromonosporaceae</taxon>
        <taxon>Longispora</taxon>
    </lineage>
</organism>
<proteinExistence type="predicted"/>
<keyword evidence="2" id="KW-0812">Transmembrane</keyword>
<evidence type="ECO:0000313" key="3">
    <source>
        <dbReference type="EMBL" id="MBG6140007.1"/>
    </source>
</evidence>
<feature type="transmembrane region" description="Helical" evidence="2">
    <location>
        <begin position="227"/>
        <end position="249"/>
    </location>
</feature>
<name>A0A8J7KSU4_9ACTN</name>
<feature type="region of interest" description="Disordered" evidence="1">
    <location>
        <begin position="172"/>
        <end position="208"/>
    </location>
</feature>
<dbReference type="RefSeq" id="WP_197006595.1">
    <property type="nucleotide sequence ID" value="NZ_BONS01000006.1"/>
</dbReference>
<evidence type="ECO:0000256" key="2">
    <source>
        <dbReference type="SAM" id="Phobius"/>
    </source>
</evidence>
<feature type="compositionally biased region" description="Gly residues" evidence="1">
    <location>
        <begin position="172"/>
        <end position="184"/>
    </location>
</feature>
<evidence type="ECO:0000313" key="4">
    <source>
        <dbReference type="Proteomes" id="UP000622552"/>
    </source>
</evidence>
<sequence length="438" mass="42919">MTQPAHDPTSGAETPEEPSPLHNARPATLADLSAGDQARPVRRSVRPGQGIHGQSSELPPDMRQISASASVRQAPDGPARSYPVIGGGESLSSADAGIPGPVQQAPAGYGTPDVPGGTFGGDVPGAASAGHVPGGASFSSGGASFGGAGTFGGAAPTGSAVSPAGSDGAAGFGGMAPGATGSGGSDPSTADSPGVGPAQPPLPKPDESPTMILPIIGAVKPLTVRRVLAGAAGVIALIIAGLLVLNVMIPEEKKGSSAPRPAQPVAQTTSLPAAPSPSPTPTAVRHKPVAELCSRLEAGPVRGLYPTVGAGAPTGLTCTVPLEFKPPAGTPPKPPQHRSGSLAGTAVYYPSGAEAVTAYGAKLADPATSLVSTVGSQAGMVTVAAGKTVTVTVHVLDDNVLLSFVFVAGREDKDWTAPEVDQLKALTTQVASGTLAKI</sequence>
<dbReference type="EMBL" id="JADOUF010000001">
    <property type="protein sequence ID" value="MBG6140007.1"/>
    <property type="molecule type" value="Genomic_DNA"/>
</dbReference>
<feature type="region of interest" description="Disordered" evidence="1">
    <location>
        <begin position="254"/>
        <end position="285"/>
    </location>
</feature>
<accession>A0A8J7KSU4</accession>
<keyword evidence="2" id="KW-0472">Membrane</keyword>
<protein>
    <submittedName>
        <fullName evidence="3">Uncharacterized protein</fullName>
    </submittedName>
</protein>
<gene>
    <name evidence="3" type="ORF">IW245_006201</name>
</gene>
<feature type="region of interest" description="Disordered" evidence="1">
    <location>
        <begin position="1"/>
        <end position="98"/>
    </location>
</feature>
<evidence type="ECO:0000256" key="1">
    <source>
        <dbReference type="SAM" id="MobiDB-lite"/>
    </source>
</evidence>
<dbReference type="AlphaFoldDB" id="A0A8J7KSU4"/>
<keyword evidence="4" id="KW-1185">Reference proteome</keyword>